<dbReference type="GO" id="GO:0006508">
    <property type="term" value="P:proteolysis"/>
    <property type="evidence" value="ECO:0007669"/>
    <property type="project" value="UniProtKB-KW"/>
</dbReference>
<feature type="domain" description="Peptidase S54 rhomboid" evidence="6">
    <location>
        <begin position="64"/>
        <end position="196"/>
    </location>
</feature>
<evidence type="ECO:0000256" key="4">
    <source>
        <dbReference type="ARBA" id="ARBA00023136"/>
    </source>
</evidence>
<dbReference type="Pfam" id="PF01694">
    <property type="entry name" value="Rhomboid"/>
    <property type="match status" value="1"/>
</dbReference>
<evidence type="ECO:0000313" key="7">
    <source>
        <dbReference type="EMBL" id="QDQ74030.1"/>
    </source>
</evidence>
<evidence type="ECO:0000256" key="5">
    <source>
        <dbReference type="SAM" id="Phobius"/>
    </source>
</evidence>
<keyword evidence="7" id="KW-0378">Hydrolase</keyword>
<evidence type="ECO:0000256" key="2">
    <source>
        <dbReference type="ARBA" id="ARBA00022692"/>
    </source>
</evidence>
<dbReference type="Proteomes" id="UP000315891">
    <property type="component" value="Chromosome"/>
</dbReference>
<keyword evidence="7" id="KW-0645">Protease</keyword>
<feature type="transmembrane region" description="Helical" evidence="5">
    <location>
        <begin position="23"/>
        <end position="43"/>
    </location>
</feature>
<keyword evidence="4 5" id="KW-0472">Membrane</keyword>
<gene>
    <name evidence="7" type="ORF">FNZ56_09140</name>
</gene>
<dbReference type="SUPFAM" id="SSF144091">
    <property type="entry name" value="Rhomboid-like"/>
    <property type="match status" value="1"/>
</dbReference>
<dbReference type="OrthoDB" id="465874at2"/>
<evidence type="ECO:0000256" key="1">
    <source>
        <dbReference type="ARBA" id="ARBA00004141"/>
    </source>
</evidence>
<feature type="transmembrane region" description="Helical" evidence="5">
    <location>
        <begin position="176"/>
        <end position="195"/>
    </location>
</feature>
<dbReference type="PANTHER" id="PTHR43066">
    <property type="entry name" value="RHOMBOID-RELATED PROTEIN"/>
    <property type="match status" value="1"/>
</dbReference>
<keyword evidence="2 5" id="KW-0812">Transmembrane</keyword>
<evidence type="ECO:0000256" key="3">
    <source>
        <dbReference type="ARBA" id="ARBA00022989"/>
    </source>
</evidence>
<keyword evidence="8" id="KW-1185">Reference proteome</keyword>
<reference evidence="7 8" key="1">
    <citation type="submission" date="2019-07" db="EMBL/GenBank/DDBJ databases">
        <title>Lysobacter weifangensis sp. nov., isolated from bensulfuron-methyl contaminated farmland soil.</title>
        <authorList>
            <person name="Zhao H."/>
        </authorList>
    </citation>
    <scope>NUCLEOTIDE SEQUENCE [LARGE SCALE GENOMIC DNA]</scope>
    <source>
        <strain evidence="7 8">CC-Bw-6</strain>
    </source>
</reference>
<keyword evidence="3 5" id="KW-1133">Transmembrane helix</keyword>
<comment type="subcellular location">
    <subcellularLocation>
        <location evidence="1">Membrane</location>
        <topology evidence="1">Multi-pass membrane protein</topology>
    </subcellularLocation>
</comment>
<name>A0A516V674_9GAMM</name>
<dbReference type="EMBL" id="CP041742">
    <property type="protein sequence ID" value="QDQ74030.1"/>
    <property type="molecule type" value="Genomic_DNA"/>
</dbReference>
<feature type="transmembrane region" description="Helical" evidence="5">
    <location>
        <begin position="126"/>
        <end position="145"/>
    </location>
</feature>
<dbReference type="Gene3D" id="1.20.1540.10">
    <property type="entry name" value="Rhomboid-like"/>
    <property type="match status" value="1"/>
</dbReference>
<evidence type="ECO:0000259" key="6">
    <source>
        <dbReference type="Pfam" id="PF01694"/>
    </source>
</evidence>
<sequence>MHLPQAELPPDTPAQRRADHRRLLGAFNAALASVLLLCVSYAAQQGFDWAPWAVIPGSLSGLRGILTAPLLHGSGAHLLMNALSLLALGSLSGIAYPKATLRALPLLWIGSGLGAWLLGEPGSHHLGASGVAHGLGFLLFTLGLLRRDRAAIATGMLAFAFFGGMLLTIFPRELGVSWQSHLGGALAGVLSAFLFRHADPILPRRKYSWELEEELAAQQAAHERDSLEPPSPTEVPVLWRRDDAPHGIVLRFPERRD</sequence>
<proteinExistence type="predicted"/>
<evidence type="ECO:0000313" key="8">
    <source>
        <dbReference type="Proteomes" id="UP000315891"/>
    </source>
</evidence>
<dbReference type="GO" id="GO:0004252">
    <property type="term" value="F:serine-type endopeptidase activity"/>
    <property type="evidence" value="ECO:0007669"/>
    <property type="project" value="InterPro"/>
</dbReference>
<dbReference type="AlphaFoldDB" id="A0A516V674"/>
<accession>A0A516V674</accession>
<dbReference type="InterPro" id="IPR022764">
    <property type="entry name" value="Peptidase_S54_rhomboid_dom"/>
</dbReference>
<protein>
    <submittedName>
        <fullName evidence="7">Rhomboid family intramembrane serine protease</fullName>
    </submittedName>
</protein>
<feature type="transmembrane region" description="Helical" evidence="5">
    <location>
        <begin position="152"/>
        <end position="170"/>
    </location>
</feature>
<dbReference type="GO" id="GO:0016020">
    <property type="term" value="C:membrane"/>
    <property type="evidence" value="ECO:0007669"/>
    <property type="project" value="UniProtKB-SubCell"/>
</dbReference>
<dbReference type="InterPro" id="IPR035952">
    <property type="entry name" value="Rhomboid-like_sf"/>
</dbReference>
<organism evidence="7 8">
    <name type="scientific">Pseudoluteimonas lycopersici</name>
    <dbReference type="NCBI Taxonomy" id="1324796"/>
    <lineage>
        <taxon>Bacteria</taxon>
        <taxon>Pseudomonadati</taxon>
        <taxon>Pseudomonadota</taxon>
        <taxon>Gammaproteobacteria</taxon>
        <taxon>Lysobacterales</taxon>
        <taxon>Lysobacteraceae</taxon>
        <taxon>Pseudoluteimonas</taxon>
    </lineage>
</organism>